<dbReference type="Gene3D" id="3.40.50.720">
    <property type="entry name" value="NAD(P)-binding Rossmann-like Domain"/>
    <property type="match status" value="1"/>
</dbReference>
<proteinExistence type="predicted"/>
<dbReference type="Proteomes" id="UP001164965">
    <property type="component" value="Chromosome"/>
</dbReference>
<dbReference type="InterPro" id="IPR021276">
    <property type="entry name" value="DUF2855"/>
</dbReference>
<dbReference type="RefSeq" id="WP_265382850.1">
    <property type="nucleotide sequence ID" value="NZ_CP110615.1"/>
</dbReference>
<dbReference type="Pfam" id="PF11017">
    <property type="entry name" value="DUF2855"/>
    <property type="match status" value="1"/>
</dbReference>
<evidence type="ECO:0000313" key="2">
    <source>
        <dbReference type="Proteomes" id="UP001164965"/>
    </source>
</evidence>
<protein>
    <submittedName>
        <fullName evidence="1">DUF2855 family protein</fullName>
    </submittedName>
</protein>
<dbReference type="SUPFAM" id="SSF50129">
    <property type="entry name" value="GroES-like"/>
    <property type="match status" value="1"/>
</dbReference>
<dbReference type="Gene3D" id="3.90.180.10">
    <property type="entry name" value="Medium-chain alcohol dehydrogenases, catalytic domain"/>
    <property type="match status" value="1"/>
</dbReference>
<organism evidence="1 2">
    <name type="scientific">Rhodococcus antarcticus</name>
    <dbReference type="NCBI Taxonomy" id="2987751"/>
    <lineage>
        <taxon>Bacteria</taxon>
        <taxon>Bacillati</taxon>
        <taxon>Actinomycetota</taxon>
        <taxon>Actinomycetes</taxon>
        <taxon>Mycobacteriales</taxon>
        <taxon>Nocardiaceae</taxon>
        <taxon>Rhodococcus</taxon>
    </lineage>
</organism>
<accession>A0ABY6NZB1</accession>
<gene>
    <name evidence="1" type="ORF">RHODO2019_16795</name>
</gene>
<sequence>MTAAWDLLVSTEDITTTELREAALPEPGDGEVVLAVSRAGVTANNVTYAVLGDTLRYWRFFPAPDGWGRVPLWGFADVVASRAEGVTEGQRVYGYLPTSSHLLVRPERVGPHGFRDAAPHRSELSAVYNAYALTTGDPSYDAALEDLQVLYRPLFTTSFALAAELAEGGARGAGTVVLSSASSKTAYGTAFLLHGGAARVVGLTSVGNRAFVEALGCYDEVLTYDEVDRLPLEPTAYVDAAGDQGLRERLHDHLREHLVLDLILGVTHQDTGRAEVVHGARPTQFFAPDVIRDRTVEWGRAGFEQRLGDAWSRFVPRAREWVDVVSGHGPAELAQVWAEVAAGRAAPRTGHVLTF</sequence>
<dbReference type="EMBL" id="CP110615">
    <property type="protein sequence ID" value="UZJ24744.1"/>
    <property type="molecule type" value="Genomic_DNA"/>
</dbReference>
<dbReference type="InterPro" id="IPR011032">
    <property type="entry name" value="GroES-like_sf"/>
</dbReference>
<reference evidence="1" key="1">
    <citation type="submission" date="2022-10" db="EMBL/GenBank/DDBJ databases">
        <title>Rhodococcus sp.75.</title>
        <authorList>
            <person name="Sun M."/>
        </authorList>
    </citation>
    <scope>NUCLEOTIDE SEQUENCE</scope>
    <source>
        <strain evidence="1">75</strain>
    </source>
</reference>
<keyword evidence="2" id="KW-1185">Reference proteome</keyword>
<name>A0ABY6NZB1_9NOCA</name>
<evidence type="ECO:0000313" key="1">
    <source>
        <dbReference type="EMBL" id="UZJ24744.1"/>
    </source>
</evidence>